<name>A0A1X7HBL8_9PROT</name>
<dbReference type="RefSeq" id="WP_167393349.1">
    <property type="nucleotide sequence ID" value="NZ_FXAK01000007.1"/>
</dbReference>
<reference evidence="3 4" key="1">
    <citation type="submission" date="2017-04" db="EMBL/GenBank/DDBJ databases">
        <authorList>
            <person name="Afonso C.L."/>
            <person name="Miller P.J."/>
            <person name="Scott M.A."/>
            <person name="Spackman E."/>
            <person name="Goraichik I."/>
            <person name="Dimitrov K.M."/>
            <person name="Suarez D.L."/>
            <person name="Swayne D.E."/>
        </authorList>
    </citation>
    <scope>NUCLEOTIDE SEQUENCE [LARGE SCALE GENOMIC DNA]</scope>
    <source>
        <strain evidence="3 4">A2P</strain>
    </source>
</reference>
<evidence type="ECO:0000259" key="2">
    <source>
        <dbReference type="Pfam" id="PF02357"/>
    </source>
</evidence>
<accession>A0A1X7HBL8</accession>
<dbReference type="SUPFAM" id="SSF82679">
    <property type="entry name" value="N-utilization substance G protein NusG, N-terminal domain"/>
    <property type="match status" value="1"/>
</dbReference>
<dbReference type="Gene3D" id="3.30.70.940">
    <property type="entry name" value="NusG, N-terminal domain"/>
    <property type="match status" value="1"/>
</dbReference>
<protein>
    <submittedName>
        <fullName evidence="3">Transcription antitermination factor NusG</fullName>
    </submittedName>
</protein>
<dbReference type="Pfam" id="PF02357">
    <property type="entry name" value="NusG"/>
    <property type="match status" value="1"/>
</dbReference>
<evidence type="ECO:0000313" key="3">
    <source>
        <dbReference type="EMBL" id="SMF83285.1"/>
    </source>
</evidence>
<proteinExistence type="predicted"/>
<dbReference type="EMBL" id="FXAK01000007">
    <property type="protein sequence ID" value="SMF83285.1"/>
    <property type="molecule type" value="Genomic_DNA"/>
</dbReference>
<sequence length="184" mass="20113">MQHSVETPALEGKRWHVAVVKPQLQYREIAQKALKARGYGVFLPMCREMVVKDGKSVAVEHTMFGRYLFVGVEPGQDSWDIRWTPGIQHMTLDARRRPVTVGVTVLQAILSRMIQDGGIVDLCPKPAAIGSGFIPGQRVRISDGALSGWEGLFQGDQGERCRVLLNVAGPESALVVPAKDLVAA</sequence>
<dbReference type="Proteomes" id="UP000192936">
    <property type="component" value="Unassembled WGS sequence"/>
</dbReference>
<dbReference type="AlphaFoldDB" id="A0A1X7HBL8"/>
<evidence type="ECO:0000313" key="4">
    <source>
        <dbReference type="Proteomes" id="UP000192936"/>
    </source>
</evidence>
<keyword evidence="1" id="KW-0804">Transcription</keyword>
<evidence type="ECO:0000256" key="1">
    <source>
        <dbReference type="ARBA" id="ARBA00023163"/>
    </source>
</evidence>
<dbReference type="InterPro" id="IPR006645">
    <property type="entry name" value="NGN-like_dom"/>
</dbReference>
<dbReference type="GO" id="GO:0006354">
    <property type="term" value="P:DNA-templated transcription elongation"/>
    <property type="evidence" value="ECO:0007669"/>
    <property type="project" value="InterPro"/>
</dbReference>
<feature type="domain" description="NusG-like N-terminal" evidence="2">
    <location>
        <begin position="14"/>
        <end position="102"/>
    </location>
</feature>
<organism evidence="3 4">
    <name type="scientific">Azospirillum oryzae</name>
    <dbReference type="NCBI Taxonomy" id="286727"/>
    <lineage>
        <taxon>Bacteria</taxon>
        <taxon>Pseudomonadati</taxon>
        <taxon>Pseudomonadota</taxon>
        <taxon>Alphaproteobacteria</taxon>
        <taxon>Rhodospirillales</taxon>
        <taxon>Azospirillaceae</taxon>
        <taxon>Azospirillum</taxon>
    </lineage>
</organism>
<gene>
    <name evidence="3" type="ORF">SAMN02982917_5505</name>
</gene>
<dbReference type="InterPro" id="IPR036735">
    <property type="entry name" value="NGN_dom_sf"/>
</dbReference>
<dbReference type="STRING" id="286727.SAMN02982917_5505"/>